<keyword evidence="1" id="KW-0175">Coiled coil</keyword>
<dbReference type="OrthoDB" id="10625047at2759"/>
<feature type="non-terminal residue" evidence="2">
    <location>
        <position position="1"/>
    </location>
</feature>
<dbReference type="EMBL" id="CAJVPJ010000016">
    <property type="protein sequence ID" value="CAG8456293.1"/>
    <property type="molecule type" value="Genomic_DNA"/>
</dbReference>
<dbReference type="AlphaFoldDB" id="A0A9N8YXJ0"/>
<evidence type="ECO:0000313" key="2">
    <source>
        <dbReference type="EMBL" id="CAG8456293.1"/>
    </source>
</evidence>
<organism evidence="2 3">
    <name type="scientific">Paraglomus occultum</name>
    <dbReference type="NCBI Taxonomy" id="144539"/>
    <lineage>
        <taxon>Eukaryota</taxon>
        <taxon>Fungi</taxon>
        <taxon>Fungi incertae sedis</taxon>
        <taxon>Mucoromycota</taxon>
        <taxon>Glomeromycotina</taxon>
        <taxon>Glomeromycetes</taxon>
        <taxon>Paraglomerales</taxon>
        <taxon>Paraglomeraceae</taxon>
        <taxon>Paraglomus</taxon>
    </lineage>
</organism>
<accession>A0A9N8YXJ0</accession>
<feature type="coiled-coil region" evidence="1">
    <location>
        <begin position="426"/>
        <end position="488"/>
    </location>
</feature>
<protein>
    <submittedName>
        <fullName evidence="2">1429_t:CDS:1</fullName>
    </submittedName>
</protein>
<dbReference type="Proteomes" id="UP000789572">
    <property type="component" value="Unassembled WGS sequence"/>
</dbReference>
<name>A0A9N8YXJ0_9GLOM</name>
<sequence length="679" mass="78438">NEINDNEEDSKLIEIESVTAVVKKLAEKDGLNQKEAFREKESEFHTHLELLKYEFYLSNIKKIEKISEITKVEEEIGTKMKGGHLPPEKKVSNLYQSLNNQKALINLKDIVNSEEIPTEIDKINEQLERLLARATSAEKFAYQELNKEGAVDKKELELKKTKHLKDKLFVNVGKIEKYFQFRTDFYKAAEITSSLENDQLIDKYRKIKGISGERAGLIYKDDKEKDGYRYDVQSTSRLQAEIMNELQTKIDEAREKVNTATPEQISSLLKELLNFNEKWIEEGKDDSAKKAREGALYQKKTRLDQVLRELTEKEIQSICDDMSDPNKYGSDYNRLEELVGDRIEALDDEFTDSKGRSKSFLNETKKELESILKFRADFLEEEIDSSGYANLRRENRDYPFLVLSITRQEAEKRVAAEEKLREVVYRPEIKDDLEKLKSHLKELEDLIPKDESAGDQTTPIQYAYRYNKEATDSKRKNLEEAIDNLQRKSFINEIDSSVQKINTSIRGQGVELIEDDNLEEVENWIKNGLTVEIKALLVKRLEKLCQIEPKINYEDIGITTSIQSNFANVKTLSELAAKGARIANKIVNIRNDQKKNDLENAADILKNLINKEVSENLEELRLDLNNFQDLIPIEPTGGKSITGRQLTPAEMEAYKENRDEADEKELNLLKKITKLEGKD</sequence>
<keyword evidence="3" id="KW-1185">Reference proteome</keyword>
<feature type="coiled-coil region" evidence="1">
    <location>
        <begin position="591"/>
        <end position="671"/>
    </location>
</feature>
<evidence type="ECO:0000313" key="3">
    <source>
        <dbReference type="Proteomes" id="UP000789572"/>
    </source>
</evidence>
<reference evidence="2" key="1">
    <citation type="submission" date="2021-06" db="EMBL/GenBank/DDBJ databases">
        <authorList>
            <person name="Kallberg Y."/>
            <person name="Tangrot J."/>
            <person name="Rosling A."/>
        </authorList>
    </citation>
    <scope>NUCLEOTIDE SEQUENCE</scope>
    <source>
        <strain evidence="2">IA702</strain>
    </source>
</reference>
<proteinExistence type="predicted"/>
<gene>
    <name evidence="2" type="ORF">POCULU_LOCUS315</name>
</gene>
<comment type="caution">
    <text evidence="2">The sequence shown here is derived from an EMBL/GenBank/DDBJ whole genome shotgun (WGS) entry which is preliminary data.</text>
</comment>
<evidence type="ECO:0000256" key="1">
    <source>
        <dbReference type="SAM" id="Coils"/>
    </source>
</evidence>